<protein>
    <recommendedName>
        <fullName evidence="1">YTH domain-containing family protein</fullName>
    </recommendedName>
</protein>
<reference evidence="4 5" key="1">
    <citation type="submission" date="2020-08" db="EMBL/GenBank/DDBJ databases">
        <title>Plant Genome Project.</title>
        <authorList>
            <person name="Zhang R.-G."/>
        </authorList>
    </citation>
    <scope>NUCLEOTIDE SEQUENCE [LARGE SCALE GENOMIC DNA]</scope>
    <source>
        <tissue evidence="4">Rhizome</tissue>
    </source>
</reference>
<proteinExistence type="inferred from homology"/>
<feature type="compositionally biased region" description="Basic and acidic residues" evidence="2">
    <location>
        <begin position="89"/>
        <end position="99"/>
    </location>
</feature>
<gene>
    <name evidence="4" type="ORF">ZIOFF_015232</name>
</gene>
<feature type="compositionally biased region" description="Basic residues" evidence="2">
    <location>
        <begin position="36"/>
        <end position="46"/>
    </location>
</feature>
<comment type="caution">
    <text evidence="4">The sequence shown here is derived from an EMBL/GenBank/DDBJ whole genome shotgun (WGS) entry which is preliminary data.</text>
</comment>
<dbReference type="Gene3D" id="3.10.590.10">
    <property type="entry name" value="ph1033 like domains"/>
    <property type="match status" value="1"/>
</dbReference>
<keyword evidence="1" id="KW-0694">RNA-binding</keyword>
<evidence type="ECO:0000259" key="3">
    <source>
        <dbReference type="PROSITE" id="PS50882"/>
    </source>
</evidence>
<feature type="compositionally biased region" description="Polar residues" evidence="2">
    <location>
        <begin position="78"/>
        <end position="88"/>
    </location>
</feature>
<comment type="function">
    <text evidence="1">Specifically recognizes and binds N6-methyladenosine (m6A)-containing RNAs, and regulates mRNA stability. M6A is a modification present at internal sites of mRNAs and some non-coding RNAs and plays a role in mRNA stability and processing.</text>
</comment>
<evidence type="ECO:0000313" key="5">
    <source>
        <dbReference type="Proteomes" id="UP000734854"/>
    </source>
</evidence>
<evidence type="ECO:0000313" key="4">
    <source>
        <dbReference type="EMBL" id="KAG6525278.1"/>
    </source>
</evidence>
<dbReference type="Proteomes" id="UP000734854">
    <property type="component" value="Unassembled WGS sequence"/>
</dbReference>
<accession>A0A8J5HDZ0</accession>
<dbReference type="AlphaFoldDB" id="A0A8J5HDZ0"/>
<organism evidence="4 5">
    <name type="scientific">Zingiber officinale</name>
    <name type="common">Ginger</name>
    <name type="synonym">Amomum zingiber</name>
    <dbReference type="NCBI Taxonomy" id="94328"/>
    <lineage>
        <taxon>Eukaryota</taxon>
        <taxon>Viridiplantae</taxon>
        <taxon>Streptophyta</taxon>
        <taxon>Embryophyta</taxon>
        <taxon>Tracheophyta</taxon>
        <taxon>Spermatophyta</taxon>
        <taxon>Magnoliopsida</taxon>
        <taxon>Liliopsida</taxon>
        <taxon>Zingiberales</taxon>
        <taxon>Zingiberaceae</taxon>
        <taxon>Zingiber</taxon>
    </lineage>
</organism>
<sequence>MAATQQAPDRIALNNVDWHLSKDGLKEQEEDEERRRTRKEKRAKKIRKEESLSCISRLDSIEPLTSLQTNTERKSVDVDNSSKQPPSIKNEKVTTSDASHDMRDMDLTRDVQGNLSSSDPVHVDSMVYAQNAFAPQAQSFYGGYHNSINDWEGQSQFLNLENMEVGQNGMYDNHSLLYTGYGYSPQMPYGPYSPVATPLPSVNGDGLLFSTQQFQFPGPYYQQPSPASISYISSAAPIPQADWRLPIDQQGAFPADSSNFNAQLYSPRPGYQLSYGSFSGDWLRSPDGTRSATPLLSPAASPQPIGAHSFGQSMISFGMVGSQQQQSSYGYGSAIGSVDRGYPRAAVYHGNTFGTLLTNSGIKDRGAVTMEKSKRQGIGSALLCNCNGTLDFLNEQNRGPRASRTKNQMNEKNPSMDILNIGSAKVDHNLYNNPDFVTEYKDARFFIIKSYTEDNVHKSIKYGVWASTSNGNRKLDSAYHEAKKKEDPCPVFLFFSVNASAQFCGIAEMIGPVDFEKSVDYWQQDKWNGQFPVKWHMVKDVPNNMFRHIILENNDNKPVTNSRDTQEVILEQGLEMLNIFKKHDYEVSVLDDFEFYEERERAMQERKAFQHQLSNSAGPIPATFREDQRSQAVISGSIISQISKNFAHTMRLEEISNIDLSSSTAVAPKPDDTIKPATATVTPSS</sequence>
<comment type="similarity">
    <text evidence="1">Belongs to the YTHDF family.</text>
</comment>
<dbReference type="GO" id="GO:0003729">
    <property type="term" value="F:mRNA binding"/>
    <property type="evidence" value="ECO:0007669"/>
    <property type="project" value="UniProtKB-UniRule"/>
</dbReference>
<dbReference type="InterPro" id="IPR045168">
    <property type="entry name" value="YTH_prot"/>
</dbReference>
<name>A0A8J5HDZ0_ZINOF</name>
<dbReference type="InterPro" id="IPR007275">
    <property type="entry name" value="YTH_domain"/>
</dbReference>
<evidence type="ECO:0000256" key="1">
    <source>
        <dbReference type="RuleBase" id="RU369095"/>
    </source>
</evidence>
<keyword evidence="5" id="KW-1185">Reference proteome</keyword>
<dbReference type="PANTHER" id="PTHR12357:SF89">
    <property type="entry name" value="YTH DOMAIN-CONTAINING FAMILY PROTEIN"/>
    <property type="match status" value="1"/>
</dbReference>
<feature type="domain" description="YTH" evidence="3">
    <location>
        <begin position="443"/>
        <end position="580"/>
    </location>
</feature>
<feature type="region of interest" description="Disordered" evidence="2">
    <location>
        <begin position="20"/>
        <end position="50"/>
    </location>
</feature>
<feature type="region of interest" description="Disordered" evidence="2">
    <location>
        <begin position="69"/>
        <end position="99"/>
    </location>
</feature>
<dbReference type="CDD" id="cd21134">
    <property type="entry name" value="YTH"/>
    <property type="match status" value="1"/>
</dbReference>
<evidence type="ECO:0000256" key="2">
    <source>
        <dbReference type="SAM" id="MobiDB-lite"/>
    </source>
</evidence>
<dbReference type="PANTHER" id="PTHR12357">
    <property type="entry name" value="YTH YT521-B HOMOLOGY DOMAIN-CONTAINING"/>
    <property type="match status" value="1"/>
</dbReference>
<dbReference type="GO" id="GO:0005737">
    <property type="term" value="C:cytoplasm"/>
    <property type="evidence" value="ECO:0007669"/>
    <property type="project" value="TreeGrafter"/>
</dbReference>
<dbReference type="Pfam" id="PF04146">
    <property type="entry name" value="YTH"/>
    <property type="match status" value="1"/>
</dbReference>
<dbReference type="EMBL" id="JACMSC010000004">
    <property type="protein sequence ID" value="KAG6525278.1"/>
    <property type="molecule type" value="Genomic_DNA"/>
</dbReference>
<dbReference type="PROSITE" id="PS50882">
    <property type="entry name" value="YTH"/>
    <property type="match status" value="1"/>
</dbReference>
<dbReference type="GO" id="GO:1990247">
    <property type="term" value="F:N6-methyladenosine-containing RNA reader activity"/>
    <property type="evidence" value="ECO:0007669"/>
    <property type="project" value="UniProtKB-UniRule"/>
</dbReference>
<dbReference type="GO" id="GO:0061157">
    <property type="term" value="P:mRNA destabilization"/>
    <property type="evidence" value="ECO:0007669"/>
    <property type="project" value="TreeGrafter"/>
</dbReference>
<feature type="region of interest" description="Disordered" evidence="2">
    <location>
        <begin position="661"/>
        <end position="685"/>
    </location>
</feature>